<evidence type="ECO:0000313" key="2">
    <source>
        <dbReference type="Proteomes" id="UP000321197"/>
    </source>
</evidence>
<dbReference type="EMBL" id="BJXL01000001">
    <property type="protein sequence ID" value="GEM81859.1"/>
    <property type="molecule type" value="Genomic_DNA"/>
</dbReference>
<comment type="caution">
    <text evidence="1">The sequence shown here is derived from an EMBL/GenBank/DDBJ whole genome shotgun (WGS) entry which is preliminary data.</text>
</comment>
<dbReference type="InterPro" id="IPR019694">
    <property type="entry name" value="Phage_HP1_Orf23"/>
</dbReference>
<proteinExistence type="predicted"/>
<reference evidence="1 2" key="1">
    <citation type="submission" date="2019-07" db="EMBL/GenBank/DDBJ databases">
        <title>Whole genome shotgun sequence of Meiothermus hypogaeus NBRC 106114.</title>
        <authorList>
            <person name="Hosoyama A."/>
            <person name="Uohara A."/>
            <person name="Ohji S."/>
            <person name="Ichikawa N."/>
        </authorList>
    </citation>
    <scope>NUCLEOTIDE SEQUENCE [LARGE SCALE GENOMIC DNA]</scope>
    <source>
        <strain evidence="1 2">NBRC 106114</strain>
    </source>
</reference>
<dbReference type="OrthoDB" id="2078336at2"/>
<sequence>MTGLPRVEVKPQDFGIGSIPGSGEGVHVKIGVATLLGANQIVTITSPQGARERIGGKLAEAAALAFGEGTQAVICVAANPSIAGVAGTVTQTGTGTATLALTGSTPKDDYKLRIRITRAAANLAAAQAAFEYSLDGGNTYSPETAVPVSGVYVIPDTGLTLTWADGTFVVGDTYTANCTAPGYTIADLIAALDALFARTELSYRFIHVVGVASATVAAAVNTALETRANDPNNPRFIHAILDTADDTDASLITAFASFTSVRVGAAGRYADVVSPITGLVMKRPSTWVIAGRYSGRPVEEHPGRYASGALKTVVKLYGDESVTPGLDAARFATLRTIDGGFYITRGRLFAPPGSDYEQVQLREVMDVACETAYRAWLRWLNEQIQVSAQTGRILEREALRIEAYVQGLVRTALRGKVSIDEITDQPAVYVRIDRAENILSTKTIPYDISIVPLGYAERITGKVRFFNPQLQPVAA</sequence>
<evidence type="ECO:0008006" key="3">
    <source>
        <dbReference type="Google" id="ProtNLM"/>
    </source>
</evidence>
<name>A0A511QWV5_9DEIN</name>
<protein>
    <recommendedName>
        <fullName evidence="3">Tail sheath protein</fullName>
    </recommendedName>
</protein>
<dbReference type="AlphaFoldDB" id="A0A511QWV5"/>
<dbReference type="Pfam" id="PF10758">
    <property type="entry name" value="DUF2586"/>
    <property type="match status" value="1"/>
</dbReference>
<evidence type="ECO:0000313" key="1">
    <source>
        <dbReference type="EMBL" id="GEM81859.1"/>
    </source>
</evidence>
<organism evidence="1 2">
    <name type="scientific">Meiothermus hypogaeus NBRC 106114</name>
    <dbReference type="NCBI Taxonomy" id="1227553"/>
    <lineage>
        <taxon>Bacteria</taxon>
        <taxon>Thermotogati</taxon>
        <taxon>Deinococcota</taxon>
        <taxon>Deinococci</taxon>
        <taxon>Thermales</taxon>
        <taxon>Thermaceae</taxon>
        <taxon>Meiothermus</taxon>
    </lineage>
</organism>
<dbReference type="RefSeq" id="WP_119340411.1">
    <property type="nucleotide sequence ID" value="NZ_BJXL01000001.1"/>
</dbReference>
<dbReference type="Proteomes" id="UP000321197">
    <property type="component" value="Unassembled WGS sequence"/>
</dbReference>
<gene>
    <name evidence="1" type="ORF">MHY01S_00250</name>
</gene>
<accession>A0A511QWV5</accession>